<dbReference type="InterPro" id="IPR005708">
    <property type="entry name" value="Homogentis_dOase"/>
</dbReference>
<dbReference type="RefSeq" id="WP_111165534.1">
    <property type="nucleotide sequence ID" value="NZ_POUA01000012.1"/>
</dbReference>
<evidence type="ECO:0000256" key="3">
    <source>
        <dbReference type="ARBA" id="ARBA00022723"/>
    </source>
</evidence>
<dbReference type="CDD" id="cd02208">
    <property type="entry name" value="cupin_RmlC-like"/>
    <property type="match status" value="1"/>
</dbReference>
<dbReference type="PANTHER" id="PTHR11056">
    <property type="entry name" value="HOMOGENTISATE 1,2-DIOXYGENASE"/>
    <property type="match status" value="1"/>
</dbReference>
<feature type="active site" description="Proton acceptor" evidence="7">
    <location>
        <position position="261"/>
    </location>
</feature>
<evidence type="ECO:0000256" key="5">
    <source>
        <dbReference type="ARBA" id="ARBA00023002"/>
    </source>
</evidence>
<dbReference type="GO" id="GO:0005737">
    <property type="term" value="C:cytoplasm"/>
    <property type="evidence" value="ECO:0007669"/>
    <property type="project" value="TreeGrafter"/>
</dbReference>
<evidence type="ECO:0000256" key="6">
    <source>
        <dbReference type="ARBA" id="ARBA00023004"/>
    </source>
</evidence>
<keyword evidence="4 10" id="KW-0223">Dioxygenase</keyword>
<dbReference type="SUPFAM" id="SSF51182">
    <property type="entry name" value="RmlC-like cupins"/>
    <property type="match status" value="1"/>
</dbReference>
<dbReference type="GO" id="GO:0006559">
    <property type="term" value="P:L-phenylalanine catabolic process"/>
    <property type="evidence" value="ECO:0007669"/>
    <property type="project" value="InterPro"/>
</dbReference>
<dbReference type="Pfam" id="PF20510">
    <property type="entry name" value="HgmA_N"/>
    <property type="match status" value="1"/>
</dbReference>
<reference evidence="10 11" key="1">
    <citation type="submission" date="2018-01" db="EMBL/GenBank/DDBJ databases">
        <title>Draft genome sequence of Sphaerisporangium sp. 7K107.</title>
        <authorList>
            <person name="Sahin N."/>
            <person name="Saygin H."/>
            <person name="Ay H."/>
        </authorList>
    </citation>
    <scope>NUCLEOTIDE SEQUENCE [LARGE SCALE GENOMIC DNA]</scope>
    <source>
        <strain evidence="10 11">7K107</strain>
    </source>
</reference>
<evidence type="ECO:0000256" key="1">
    <source>
        <dbReference type="ARBA" id="ARBA00001962"/>
    </source>
</evidence>
<feature type="binding site" evidence="8">
    <location>
        <position position="336"/>
    </location>
    <ligand>
        <name>Fe cation</name>
        <dbReference type="ChEBI" id="CHEBI:24875"/>
    </ligand>
</feature>
<dbReference type="GO" id="GO:0046872">
    <property type="term" value="F:metal ion binding"/>
    <property type="evidence" value="ECO:0007669"/>
    <property type="project" value="UniProtKB-KW"/>
</dbReference>
<dbReference type="EMBL" id="POUA01000012">
    <property type="protein sequence ID" value="PZG55694.1"/>
    <property type="molecule type" value="Genomic_DNA"/>
</dbReference>
<sequence length="393" mass="43360">MVYYRRLGEVPRKRHSQFRGADGALYHEEMQGEEGFTWTQSFLYHRKIPTAITAAESHADGGGPLSPNDPLLPRHLRTHAYKPGGDPILDRRVLMGNSEVTISYVAADTDSPLYRNAVGDELVYVESGSAVLESSYGRMPVGDGDYVVIPTSTTHRWRLLGDELRLFVVTASGGGHIRPPKRFMSPFGQFLDGSPFNERDIRGPEELTSAEGPAEVYVRHRRGVTRYSYAFHPFDVVGWDGYNYPYALSIRDFTPSTGALHLPPPTYITFEGPGFVICSFVPRMFDYHPDAVKVPYNHANVDSDEVLFYCGGDFMSRAGTGIGMGSISLHPAGYIHGPQPGSAEKSLKVARTEEYAVMVDTFRPLDLGPDLSEAEDPGYAWSWARGAGVDIGG</sequence>
<keyword evidence="5" id="KW-0560">Oxidoreductase</keyword>
<proteinExistence type="inferred from homology"/>
<dbReference type="GO" id="GO:0006570">
    <property type="term" value="P:tyrosine metabolic process"/>
    <property type="evidence" value="ECO:0007669"/>
    <property type="project" value="InterPro"/>
</dbReference>
<feature type="binding site" evidence="8">
    <location>
        <position position="336"/>
    </location>
    <ligand>
        <name>homogentisate</name>
        <dbReference type="ChEBI" id="CHEBI:16169"/>
    </ligand>
</feature>
<keyword evidence="6 8" id="KW-0408">Iron</keyword>
<dbReference type="Proteomes" id="UP000248544">
    <property type="component" value="Unassembled WGS sequence"/>
</dbReference>
<evidence type="ECO:0000256" key="7">
    <source>
        <dbReference type="PIRSR" id="PIRSR605708-1"/>
    </source>
</evidence>
<evidence type="ECO:0000256" key="8">
    <source>
        <dbReference type="PIRSR" id="PIRSR605708-2"/>
    </source>
</evidence>
<keyword evidence="11" id="KW-1185">Reference proteome</keyword>
<feature type="binding site" evidence="8">
    <location>
        <position position="298"/>
    </location>
    <ligand>
        <name>Fe cation</name>
        <dbReference type="ChEBI" id="CHEBI:24875"/>
    </ligand>
</feature>
<dbReference type="InterPro" id="IPR011051">
    <property type="entry name" value="RmlC_Cupin_sf"/>
</dbReference>
<evidence type="ECO:0000256" key="2">
    <source>
        <dbReference type="ARBA" id="ARBA00007757"/>
    </source>
</evidence>
<gene>
    <name evidence="10" type="ORF">C1I98_03065</name>
</gene>
<evidence type="ECO:0000313" key="10">
    <source>
        <dbReference type="EMBL" id="PZG55694.1"/>
    </source>
</evidence>
<comment type="caution">
    <text evidence="10">The sequence shown here is derived from an EMBL/GenBank/DDBJ whole genome shotgun (WGS) entry which is preliminary data.</text>
</comment>
<dbReference type="Gene3D" id="2.60.120.10">
    <property type="entry name" value="Jelly Rolls"/>
    <property type="match status" value="1"/>
</dbReference>
<organism evidence="10 11">
    <name type="scientific">Spongiactinospora gelatinilytica</name>
    <dbReference type="NCBI Taxonomy" id="2666298"/>
    <lineage>
        <taxon>Bacteria</taxon>
        <taxon>Bacillati</taxon>
        <taxon>Actinomycetota</taxon>
        <taxon>Actinomycetes</taxon>
        <taxon>Streptosporangiales</taxon>
        <taxon>Streptosporangiaceae</taxon>
        <taxon>Spongiactinospora</taxon>
    </lineage>
</organism>
<evidence type="ECO:0000259" key="9">
    <source>
        <dbReference type="Pfam" id="PF20510"/>
    </source>
</evidence>
<feature type="binding site" evidence="8">
    <location>
        <position position="304"/>
    </location>
    <ligand>
        <name>Fe cation</name>
        <dbReference type="ChEBI" id="CHEBI:24875"/>
    </ligand>
</feature>
<comment type="cofactor">
    <cofactor evidence="1 8">
        <name>Fe cation</name>
        <dbReference type="ChEBI" id="CHEBI:24875"/>
    </cofactor>
</comment>
<dbReference type="InterPro" id="IPR014710">
    <property type="entry name" value="RmlC-like_jellyroll"/>
</dbReference>
<dbReference type="PANTHER" id="PTHR11056:SF0">
    <property type="entry name" value="HOMOGENTISATE 1,2-DIOXYGENASE"/>
    <property type="match status" value="1"/>
</dbReference>
<feature type="domain" description="Homogentisate 1,2-dioxygenase N-terminal" evidence="9">
    <location>
        <begin position="104"/>
        <end position="247"/>
    </location>
</feature>
<evidence type="ECO:0000256" key="4">
    <source>
        <dbReference type="ARBA" id="ARBA00022964"/>
    </source>
</evidence>
<dbReference type="GO" id="GO:0004411">
    <property type="term" value="F:homogentisate 1,2-dioxygenase activity"/>
    <property type="evidence" value="ECO:0007669"/>
    <property type="project" value="InterPro"/>
</dbReference>
<evidence type="ECO:0000313" key="11">
    <source>
        <dbReference type="Proteomes" id="UP000248544"/>
    </source>
</evidence>
<comment type="similarity">
    <text evidence="2">Belongs to the homogentisate dioxygenase family.</text>
</comment>
<name>A0A2W2J286_9ACTN</name>
<accession>A0A2W2J286</accession>
<dbReference type="InterPro" id="IPR046452">
    <property type="entry name" value="HgmA_N"/>
</dbReference>
<dbReference type="AlphaFoldDB" id="A0A2W2J286"/>
<protein>
    <submittedName>
        <fullName evidence="10">Homogentisate 1,2-dioxygenase</fullName>
    </submittedName>
</protein>
<keyword evidence="3 8" id="KW-0479">Metal-binding</keyword>